<dbReference type="SUPFAM" id="SSF82171">
    <property type="entry name" value="DPP6 N-terminal domain-like"/>
    <property type="match status" value="1"/>
</dbReference>
<keyword evidence="3" id="KW-0031">Aminopeptidase</keyword>
<dbReference type="Proteomes" id="UP001237642">
    <property type="component" value="Unassembled WGS sequence"/>
</dbReference>
<dbReference type="GO" id="GO:0004177">
    <property type="term" value="F:aminopeptidase activity"/>
    <property type="evidence" value="ECO:0007669"/>
    <property type="project" value="UniProtKB-KW"/>
</dbReference>
<dbReference type="SUPFAM" id="SSF53474">
    <property type="entry name" value="alpha/beta-Hydrolases"/>
    <property type="match status" value="1"/>
</dbReference>
<name>A0AAD8IWQ4_9APIA</name>
<evidence type="ECO:0000313" key="3">
    <source>
        <dbReference type="EMBL" id="KAK1392231.1"/>
    </source>
</evidence>
<dbReference type="AlphaFoldDB" id="A0AAD8IWQ4"/>
<dbReference type="GO" id="GO:0006508">
    <property type="term" value="P:proteolysis"/>
    <property type="evidence" value="ECO:0007669"/>
    <property type="project" value="InterPro"/>
</dbReference>
<dbReference type="PANTHER" id="PTHR11731">
    <property type="entry name" value="PROTEASE FAMILY S9B,C DIPEPTIDYL-PEPTIDASE IV-RELATED"/>
    <property type="match status" value="1"/>
</dbReference>
<dbReference type="EMBL" id="JAUIZM010000003">
    <property type="protein sequence ID" value="KAK1392231.1"/>
    <property type="molecule type" value="Genomic_DNA"/>
</dbReference>
<keyword evidence="4" id="KW-1185">Reference proteome</keyword>
<feature type="region of interest" description="Disordered" evidence="1">
    <location>
        <begin position="1"/>
        <end position="20"/>
    </location>
</feature>
<feature type="compositionally biased region" description="Basic and acidic residues" evidence="1">
    <location>
        <begin position="1"/>
        <end position="10"/>
    </location>
</feature>
<keyword evidence="3" id="KW-0645">Protease</keyword>
<dbReference type="InterPro" id="IPR029058">
    <property type="entry name" value="AB_hydrolase_fold"/>
</dbReference>
<proteinExistence type="predicted"/>
<keyword evidence="3" id="KW-0378">Hydrolase</keyword>
<dbReference type="PANTHER" id="PTHR11731:SF193">
    <property type="entry name" value="DIPEPTIDYL PEPTIDASE 9"/>
    <property type="match status" value="1"/>
</dbReference>
<gene>
    <name evidence="3" type="ORF">POM88_011287</name>
</gene>
<dbReference type="InterPro" id="IPR050278">
    <property type="entry name" value="Serine_Prot_S9B/DPPIV"/>
</dbReference>
<organism evidence="3 4">
    <name type="scientific">Heracleum sosnowskyi</name>
    <dbReference type="NCBI Taxonomy" id="360622"/>
    <lineage>
        <taxon>Eukaryota</taxon>
        <taxon>Viridiplantae</taxon>
        <taxon>Streptophyta</taxon>
        <taxon>Embryophyta</taxon>
        <taxon>Tracheophyta</taxon>
        <taxon>Spermatophyta</taxon>
        <taxon>Magnoliopsida</taxon>
        <taxon>eudicotyledons</taxon>
        <taxon>Gunneridae</taxon>
        <taxon>Pentapetalae</taxon>
        <taxon>asterids</taxon>
        <taxon>campanulids</taxon>
        <taxon>Apiales</taxon>
        <taxon>Apiaceae</taxon>
        <taxon>Apioideae</taxon>
        <taxon>apioid superclade</taxon>
        <taxon>Tordylieae</taxon>
        <taxon>Tordyliinae</taxon>
        <taxon>Heracleum</taxon>
    </lineage>
</organism>
<dbReference type="Gene3D" id="3.40.50.1820">
    <property type="entry name" value="alpha/beta hydrolase"/>
    <property type="match status" value="1"/>
</dbReference>
<evidence type="ECO:0000313" key="4">
    <source>
        <dbReference type="Proteomes" id="UP001237642"/>
    </source>
</evidence>
<evidence type="ECO:0000256" key="1">
    <source>
        <dbReference type="SAM" id="MobiDB-lite"/>
    </source>
</evidence>
<feature type="domain" description="Dipeptidylpeptidase IV N-terminal" evidence="2">
    <location>
        <begin position="148"/>
        <end position="420"/>
    </location>
</feature>
<evidence type="ECO:0000259" key="2">
    <source>
        <dbReference type="Pfam" id="PF00930"/>
    </source>
</evidence>
<reference evidence="3" key="2">
    <citation type="submission" date="2023-05" db="EMBL/GenBank/DDBJ databases">
        <authorList>
            <person name="Schelkunov M.I."/>
        </authorList>
    </citation>
    <scope>NUCLEOTIDE SEQUENCE</scope>
    <source>
        <strain evidence="3">Hsosn_3</strain>
        <tissue evidence="3">Leaf</tissue>
    </source>
</reference>
<comment type="caution">
    <text evidence="3">The sequence shown here is derived from an EMBL/GenBank/DDBJ whole genome shotgun (WGS) entry which is preliminary data.</text>
</comment>
<dbReference type="GO" id="GO:0008239">
    <property type="term" value="F:dipeptidyl-peptidase activity"/>
    <property type="evidence" value="ECO:0007669"/>
    <property type="project" value="TreeGrafter"/>
</dbReference>
<accession>A0AAD8IWQ4</accession>
<dbReference type="InterPro" id="IPR002469">
    <property type="entry name" value="Peptidase_S9B_N"/>
</dbReference>
<dbReference type="Gene3D" id="2.140.10.30">
    <property type="entry name" value="Dipeptidylpeptidase IV, N-terminal domain"/>
    <property type="match status" value="1"/>
</dbReference>
<protein>
    <submittedName>
        <fullName evidence="3">Dipeptidyl aminopeptidase 4</fullName>
    </submittedName>
</protein>
<dbReference type="Pfam" id="PF00930">
    <property type="entry name" value="DPPIV_N"/>
    <property type="match status" value="1"/>
</dbReference>
<sequence>MRSGEKAEKKSLKRSRSLSLDSSKMTVTDETFMDTLDGSDCFPIEEIVHYPLPGYGVPTSVAFSPDDRLITYLYSSDNTLNRNLFSFDPTTGKQELLFNPPDGGLDEDNLSAEEKLRRERLRERGLGVTRYEWVKTGFHENAVMVPLPAGIYFQDLSSLPKLRLESAPASPVIDPHLSPDGSMLAYVRDNELHVLDLLQNKSKQITFGADGKALTNGVAEYIAQEEMDRRNGYWWSLDSKFIAFTQVDSSNISHFTIVHQGQSTTGPDAQEDHAYPFAGGPNANVRLGVISANGGEVTWMDVFCGGKDQANHDEEYLARVNWMNGNILTAQVLNRSHSKLKILKFDIQTGEREILLVEEHNTWVTLHDCFTPLDKGLGKFSGGFIWASEKTGFKHLYVHDASGKCLEPLTQGDWMVEQIAGDGSVIMPLYEQPLVVTRNKKLQLQPPEIFEVQAKDGTSLYGLIYKPDATKFGPPPYKTMVSVYGGPSVQLACDSWVNTVDMRAQHLRSKGILVWKMDNRGSARRGLKFEGAIKNNFGRFDAEDQVS</sequence>
<reference evidence="3" key="1">
    <citation type="submission" date="2023-02" db="EMBL/GenBank/DDBJ databases">
        <title>Genome of toxic invasive species Heracleum sosnowskyi carries increased number of genes despite the absence of recent whole-genome duplications.</title>
        <authorList>
            <person name="Schelkunov M."/>
            <person name="Shtratnikova V."/>
            <person name="Makarenko M."/>
            <person name="Klepikova A."/>
            <person name="Omelchenko D."/>
            <person name="Novikova G."/>
            <person name="Obukhova E."/>
            <person name="Bogdanov V."/>
            <person name="Penin A."/>
            <person name="Logacheva M."/>
        </authorList>
    </citation>
    <scope>NUCLEOTIDE SEQUENCE</scope>
    <source>
        <strain evidence="3">Hsosn_3</strain>
        <tissue evidence="3">Leaf</tissue>
    </source>
</reference>